<dbReference type="EMBL" id="BDGJ01000084">
    <property type="protein sequence ID" value="GAW92543.1"/>
    <property type="molecule type" value="Genomic_DNA"/>
</dbReference>
<sequence>MCNFYIRVQLLMREALSATASLANLIISRIRESVIVE</sequence>
<evidence type="ECO:0000313" key="2">
    <source>
        <dbReference type="Proteomes" id="UP000197032"/>
    </source>
</evidence>
<protein>
    <submittedName>
        <fullName evidence="1">Uncharacterized protein</fullName>
    </submittedName>
</protein>
<proteinExistence type="predicted"/>
<accession>A0A1Z5HSN6</accession>
<dbReference type="Proteomes" id="UP000197032">
    <property type="component" value="Unassembled WGS sequence"/>
</dbReference>
<evidence type="ECO:0000313" key="1">
    <source>
        <dbReference type="EMBL" id="GAW92543.1"/>
    </source>
</evidence>
<dbReference type="AlphaFoldDB" id="A0A1Z5HSN6"/>
<gene>
    <name evidence="1" type="ORF">KKC1_16970</name>
</gene>
<name>A0A1Z5HSN6_9FIRM</name>
<reference evidence="2" key="1">
    <citation type="journal article" date="2017" name="Appl. Environ. Microbiol.">
        <title>Genomic analysis of Calderihabitans maritimus KKC1, a thermophilic hydrogenogenic carboxydotrophic bacterium isolated from marine sediment.</title>
        <authorList>
            <person name="Omae K."/>
            <person name="Yoneda Y."/>
            <person name="Fukuyama Y."/>
            <person name="Yoshida T."/>
            <person name="Sako Y."/>
        </authorList>
    </citation>
    <scope>NUCLEOTIDE SEQUENCE [LARGE SCALE GENOMIC DNA]</scope>
    <source>
        <strain evidence="2">KKC1</strain>
    </source>
</reference>
<organism evidence="1 2">
    <name type="scientific">Calderihabitans maritimus</name>
    <dbReference type="NCBI Taxonomy" id="1246530"/>
    <lineage>
        <taxon>Bacteria</taxon>
        <taxon>Bacillati</taxon>
        <taxon>Bacillota</taxon>
        <taxon>Clostridia</taxon>
        <taxon>Neomoorellales</taxon>
        <taxon>Calderihabitantaceae</taxon>
        <taxon>Calderihabitans</taxon>
    </lineage>
</organism>
<keyword evidence="2" id="KW-1185">Reference proteome</keyword>
<comment type="caution">
    <text evidence="1">The sequence shown here is derived from an EMBL/GenBank/DDBJ whole genome shotgun (WGS) entry which is preliminary data.</text>
</comment>